<dbReference type="GO" id="GO:0042327">
    <property type="term" value="P:positive regulation of phosphorylation"/>
    <property type="evidence" value="ECO:0007669"/>
    <property type="project" value="UniProtKB-ARBA"/>
</dbReference>
<proteinExistence type="inferred from homology"/>
<dbReference type="PRINTS" id="PR00380">
    <property type="entry name" value="KINESINHEAVY"/>
</dbReference>
<dbReference type="PANTHER" id="PTHR47968">
    <property type="entry name" value="CENTROMERE PROTEIN E"/>
    <property type="match status" value="1"/>
</dbReference>
<dbReference type="SMART" id="SM00129">
    <property type="entry name" value="KISc"/>
    <property type="match status" value="1"/>
</dbReference>
<feature type="coiled-coil region" evidence="7">
    <location>
        <begin position="442"/>
        <end position="516"/>
    </location>
</feature>
<keyword evidence="1 5" id="KW-0547">Nucleotide-binding</keyword>
<dbReference type="GO" id="GO:1901987">
    <property type="term" value="P:regulation of cell cycle phase transition"/>
    <property type="evidence" value="ECO:0007669"/>
    <property type="project" value="UniProtKB-ARBA"/>
</dbReference>
<organism evidence="9 10">
    <name type="scientific">Acrasis kona</name>
    <dbReference type="NCBI Taxonomy" id="1008807"/>
    <lineage>
        <taxon>Eukaryota</taxon>
        <taxon>Discoba</taxon>
        <taxon>Heterolobosea</taxon>
        <taxon>Tetramitia</taxon>
        <taxon>Eutetramitia</taxon>
        <taxon>Acrasidae</taxon>
        <taxon>Acrasis</taxon>
    </lineage>
</organism>
<keyword evidence="2 5" id="KW-0067">ATP-binding</keyword>
<keyword evidence="10" id="KW-1185">Reference proteome</keyword>
<dbReference type="GO" id="GO:0043515">
    <property type="term" value="F:kinetochore binding"/>
    <property type="evidence" value="ECO:0007669"/>
    <property type="project" value="UniProtKB-ARBA"/>
</dbReference>
<dbReference type="GO" id="GO:0005524">
    <property type="term" value="F:ATP binding"/>
    <property type="evidence" value="ECO:0007669"/>
    <property type="project" value="UniProtKB-UniRule"/>
</dbReference>
<evidence type="ECO:0000256" key="6">
    <source>
        <dbReference type="RuleBase" id="RU000394"/>
    </source>
</evidence>
<evidence type="ECO:0000256" key="5">
    <source>
        <dbReference type="PROSITE-ProRule" id="PRU00283"/>
    </source>
</evidence>
<dbReference type="Pfam" id="PF00225">
    <property type="entry name" value="Kinesin"/>
    <property type="match status" value="1"/>
</dbReference>
<evidence type="ECO:0000313" key="10">
    <source>
        <dbReference type="Proteomes" id="UP001431209"/>
    </source>
</evidence>
<dbReference type="EMBL" id="JAOPGA020000807">
    <property type="protein sequence ID" value="KAL0482030.1"/>
    <property type="molecule type" value="Genomic_DNA"/>
</dbReference>
<feature type="domain" description="Kinesin motor" evidence="8">
    <location>
        <begin position="5"/>
        <end position="332"/>
    </location>
</feature>
<accession>A0AAW2YXY9</accession>
<dbReference type="GO" id="GO:0003777">
    <property type="term" value="F:microtubule motor activity"/>
    <property type="evidence" value="ECO:0007669"/>
    <property type="project" value="InterPro"/>
</dbReference>
<evidence type="ECO:0000256" key="3">
    <source>
        <dbReference type="ARBA" id="ARBA00023054"/>
    </source>
</evidence>
<dbReference type="InterPro" id="IPR027640">
    <property type="entry name" value="Kinesin-like_fam"/>
</dbReference>
<dbReference type="PROSITE" id="PS50067">
    <property type="entry name" value="KINESIN_MOTOR_2"/>
    <property type="match status" value="1"/>
</dbReference>
<feature type="coiled-coil region" evidence="7">
    <location>
        <begin position="348"/>
        <end position="382"/>
    </location>
</feature>
<dbReference type="GO" id="GO:0033044">
    <property type="term" value="P:regulation of chromosome organization"/>
    <property type="evidence" value="ECO:0007669"/>
    <property type="project" value="UniProtKB-ARBA"/>
</dbReference>
<evidence type="ECO:0000256" key="2">
    <source>
        <dbReference type="ARBA" id="ARBA00022840"/>
    </source>
</evidence>
<name>A0AAW2YXY9_9EUKA</name>
<keyword evidence="6" id="KW-0493">Microtubule</keyword>
<dbReference type="CDD" id="cd01374">
    <property type="entry name" value="KISc_CENP_E"/>
    <property type="match status" value="1"/>
</dbReference>
<comment type="caution">
    <text evidence="9">The sequence shown here is derived from an EMBL/GenBank/DDBJ whole genome shotgun (WGS) entry which is preliminary data.</text>
</comment>
<dbReference type="PROSITE" id="PS00411">
    <property type="entry name" value="KINESIN_MOTOR_1"/>
    <property type="match status" value="1"/>
</dbReference>
<dbReference type="GO" id="GO:0007018">
    <property type="term" value="P:microtubule-based movement"/>
    <property type="evidence" value="ECO:0007669"/>
    <property type="project" value="InterPro"/>
</dbReference>
<dbReference type="AlphaFoldDB" id="A0AAW2YXY9"/>
<dbReference type="InterPro" id="IPR001752">
    <property type="entry name" value="Kinesin_motor_dom"/>
</dbReference>
<evidence type="ECO:0000313" key="9">
    <source>
        <dbReference type="EMBL" id="KAL0482030.1"/>
    </source>
</evidence>
<dbReference type="GO" id="GO:0000226">
    <property type="term" value="P:microtubule cytoskeleton organization"/>
    <property type="evidence" value="ECO:0007669"/>
    <property type="project" value="UniProtKB-ARBA"/>
</dbReference>
<dbReference type="FunFam" id="3.40.850.10:FF:000026">
    <property type="entry name" value="Centromere-associated protein E"/>
    <property type="match status" value="1"/>
</dbReference>
<dbReference type="SUPFAM" id="SSF52540">
    <property type="entry name" value="P-loop containing nucleoside triphosphate hydrolases"/>
    <property type="match status" value="1"/>
</dbReference>
<dbReference type="InterPro" id="IPR019821">
    <property type="entry name" value="Kinesin_motor_CS"/>
</dbReference>
<reference evidence="9 10" key="1">
    <citation type="submission" date="2024-03" db="EMBL/GenBank/DDBJ databases">
        <title>The Acrasis kona genome and developmental transcriptomes reveal deep origins of eukaryotic multicellular pathways.</title>
        <authorList>
            <person name="Sheikh S."/>
            <person name="Fu C.-J."/>
            <person name="Brown M.W."/>
            <person name="Baldauf S.L."/>
        </authorList>
    </citation>
    <scope>NUCLEOTIDE SEQUENCE [LARGE SCALE GENOMIC DNA]</scope>
    <source>
        <strain evidence="9 10">ATCC MYA-3509</strain>
    </source>
</reference>
<sequence length="523" mass="60655">MEDDNIQVCIRFRPINERETKSLTNCRSWRVINNTITSTNNEQQYTFDHVFQPCSKTTDVYNIMAEKISCGVVDGYNGTIFAYGQTSSGKTYTMKGCLDEQGIVTMSIHDVFKRIAEYPNREFCVRASYIEIYNENIVDLLQEAKQLETLKIHEDVQRGVYVGNLKEQVTQRPEDAVQLMEQGERLRHFGGTNMNEKSSRSHTIFRLCIESREMIECKNEEPQYGPIRVSTLNLVDLAGSERVSHTLAEGVRLQEGAHINKSLLTLGTVISKLAEGRNGVHIPYRDSKLTRILQTALGGNSRTAIICNVTPAPVHFDETHSTLKFANRAKNITNDAHINEILNDQVIITKMKKENDIWKDKCMELEKKLEQVSNESNNIAAIRKMRDEHGFEMLNQERLLRTQFEQEVIKVQNELSMRYETHLERMHVDLQEVYKKIKEEVKKEFDESLVNIIQEKENAKIEIAELEARILELEAREQKNLLDNDPEQQFLLHQKIEELERENRMLNIKYSRRRANMSNNQVG</sequence>
<dbReference type="PANTHER" id="PTHR47968:SF75">
    <property type="entry name" value="CENTROMERE-ASSOCIATED PROTEIN E"/>
    <property type="match status" value="1"/>
</dbReference>
<dbReference type="GO" id="GO:0008017">
    <property type="term" value="F:microtubule binding"/>
    <property type="evidence" value="ECO:0007669"/>
    <property type="project" value="InterPro"/>
</dbReference>
<dbReference type="Gene3D" id="3.40.850.10">
    <property type="entry name" value="Kinesin motor domain"/>
    <property type="match status" value="1"/>
</dbReference>
<dbReference type="GO" id="GO:0005874">
    <property type="term" value="C:microtubule"/>
    <property type="evidence" value="ECO:0007669"/>
    <property type="project" value="UniProtKB-KW"/>
</dbReference>
<comment type="similarity">
    <text evidence="5 6">Belongs to the TRAFAC class myosin-kinesin ATPase superfamily. Kinesin family.</text>
</comment>
<gene>
    <name evidence="9" type="ORF">AKO1_013279</name>
</gene>
<keyword evidence="3 7" id="KW-0175">Coiled coil</keyword>
<dbReference type="InterPro" id="IPR036961">
    <property type="entry name" value="Kinesin_motor_dom_sf"/>
</dbReference>
<protein>
    <recommendedName>
        <fullName evidence="6">Kinesin-like protein</fullName>
    </recommendedName>
</protein>
<dbReference type="InterPro" id="IPR027417">
    <property type="entry name" value="P-loop_NTPase"/>
</dbReference>
<dbReference type="Proteomes" id="UP001431209">
    <property type="component" value="Unassembled WGS sequence"/>
</dbReference>
<evidence type="ECO:0000259" key="8">
    <source>
        <dbReference type="PROSITE" id="PS50067"/>
    </source>
</evidence>
<evidence type="ECO:0000256" key="4">
    <source>
        <dbReference type="ARBA" id="ARBA00023175"/>
    </source>
</evidence>
<dbReference type="GO" id="GO:0008608">
    <property type="term" value="P:attachment of spindle microtubules to kinetochore"/>
    <property type="evidence" value="ECO:0007669"/>
    <property type="project" value="UniProtKB-ARBA"/>
</dbReference>
<dbReference type="GO" id="GO:0140694">
    <property type="term" value="P:membraneless organelle assembly"/>
    <property type="evidence" value="ECO:0007669"/>
    <property type="project" value="UniProtKB-ARBA"/>
</dbReference>
<feature type="binding site" evidence="5">
    <location>
        <begin position="84"/>
        <end position="91"/>
    </location>
    <ligand>
        <name>ATP</name>
        <dbReference type="ChEBI" id="CHEBI:30616"/>
    </ligand>
</feature>
<keyword evidence="4 5" id="KW-0505">Motor protein</keyword>
<dbReference type="GO" id="GO:0000779">
    <property type="term" value="C:condensed chromosome, centromeric region"/>
    <property type="evidence" value="ECO:0007669"/>
    <property type="project" value="UniProtKB-ARBA"/>
</dbReference>
<evidence type="ECO:0000256" key="1">
    <source>
        <dbReference type="ARBA" id="ARBA00022741"/>
    </source>
</evidence>
<dbReference type="GO" id="GO:0000278">
    <property type="term" value="P:mitotic cell cycle"/>
    <property type="evidence" value="ECO:0007669"/>
    <property type="project" value="UniProtKB-ARBA"/>
</dbReference>
<evidence type="ECO:0000256" key="7">
    <source>
        <dbReference type="SAM" id="Coils"/>
    </source>
</evidence>